<dbReference type="PANTHER" id="PTHR11188:SF17">
    <property type="entry name" value="FI21816P1"/>
    <property type="match status" value="1"/>
</dbReference>
<dbReference type="GO" id="GO:0005737">
    <property type="term" value="C:cytoplasm"/>
    <property type="evidence" value="ECO:0007669"/>
    <property type="project" value="TreeGrafter"/>
</dbReference>
<dbReference type="AlphaFoldDB" id="A0AAV7K0R9"/>
<dbReference type="SUPFAM" id="SSF81296">
    <property type="entry name" value="E set domains"/>
    <property type="match status" value="2"/>
</dbReference>
<feature type="domain" description="Arrestin C-terminal-like" evidence="2">
    <location>
        <begin position="197"/>
        <end position="362"/>
    </location>
</feature>
<protein>
    <recommendedName>
        <fullName evidence="2">Arrestin C-terminal-like domain-containing protein</fullName>
    </recommendedName>
</protein>
<dbReference type="InterPro" id="IPR014752">
    <property type="entry name" value="Arrestin-like_C"/>
</dbReference>
<dbReference type="SMART" id="SM01017">
    <property type="entry name" value="Arrestin_C"/>
    <property type="match status" value="1"/>
</dbReference>
<dbReference type="InterPro" id="IPR050357">
    <property type="entry name" value="Arrestin_domain-protein"/>
</dbReference>
<keyword evidence="4" id="KW-1185">Reference proteome</keyword>
<dbReference type="Pfam" id="PF00339">
    <property type="entry name" value="Arrestin_N"/>
    <property type="match status" value="1"/>
</dbReference>
<comment type="caution">
    <text evidence="3">The sequence shown here is derived from an EMBL/GenBank/DDBJ whole genome shotgun (WGS) entry which is preliminary data.</text>
</comment>
<organism evidence="3 4">
    <name type="scientific">Oopsacas minuta</name>
    <dbReference type="NCBI Taxonomy" id="111878"/>
    <lineage>
        <taxon>Eukaryota</taxon>
        <taxon>Metazoa</taxon>
        <taxon>Porifera</taxon>
        <taxon>Hexactinellida</taxon>
        <taxon>Hexasterophora</taxon>
        <taxon>Lyssacinosida</taxon>
        <taxon>Leucopsacidae</taxon>
        <taxon>Oopsacas</taxon>
    </lineage>
</organism>
<dbReference type="InterPro" id="IPR014756">
    <property type="entry name" value="Ig_E-set"/>
</dbReference>
<gene>
    <name evidence="3" type="ORF">LOD99_3034</name>
</gene>
<evidence type="ECO:0000256" key="1">
    <source>
        <dbReference type="ARBA" id="ARBA00005298"/>
    </source>
</evidence>
<comment type="similarity">
    <text evidence="1">Belongs to the arrestin family.</text>
</comment>
<dbReference type="GO" id="GO:0015031">
    <property type="term" value="P:protein transport"/>
    <property type="evidence" value="ECO:0007669"/>
    <property type="project" value="TreeGrafter"/>
</dbReference>
<dbReference type="InterPro" id="IPR011022">
    <property type="entry name" value="Arrestin_C-like"/>
</dbReference>
<dbReference type="Proteomes" id="UP001165289">
    <property type="component" value="Unassembled WGS sequence"/>
</dbReference>
<dbReference type="Gene3D" id="2.60.40.640">
    <property type="match status" value="2"/>
</dbReference>
<name>A0AAV7K0R9_9METZ</name>
<sequence length="405" mass="46079">MTDLGENLAMRPTPSPISSEKIFIRLHKQEYAAGDVIYGLVYLWVSAPVASQLLKISIQGFEECTFEMWESEPNPDDVKNPIKRRVERHNKRDTIPKFEEQLASYPRGFPLGYFYYPFKYELPQVMPGSFFCKLGESGGLKWNGMVRYIIRAFIDIPGAHHDLWVEEELLIREAKPSISALSKSVMNTQVQSCFCIPRGMIEVSAWLDKNVYRPEEKLTVHYTIRNTSAVDVQYLLIKLVRVIKLSGNEPNRHKPFIQSMSSSSKGLLHGINYDVTTLPHTKDTSTNMQVLFTLSQNGCRHNQSVNRDANTTLTPDSGGQTIYPTTHAYNIKCTYVLDIEVRAKWSASIILTLPILVMHSLDQQWMDWNAPIWSKKCSIVQVPGEYGVTNSEITEHFSGNPGVKI</sequence>
<evidence type="ECO:0000259" key="2">
    <source>
        <dbReference type="SMART" id="SM01017"/>
    </source>
</evidence>
<dbReference type="Pfam" id="PF02752">
    <property type="entry name" value="Arrestin_C"/>
    <property type="match status" value="1"/>
</dbReference>
<dbReference type="EMBL" id="JAKMXF010000233">
    <property type="protein sequence ID" value="KAI6654190.1"/>
    <property type="molecule type" value="Genomic_DNA"/>
</dbReference>
<reference evidence="3 4" key="1">
    <citation type="journal article" date="2023" name="BMC Biol.">
        <title>The compact genome of the sponge Oopsacas minuta (Hexactinellida) is lacking key metazoan core genes.</title>
        <authorList>
            <person name="Santini S."/>
            <person name="Schenkelaars Q."/>
            <person name="Jourda C."/>
            <person name="Duchesne M."/>
            <person name="Belahbib H."/>
            <person name="Rocher C."/>
            <person name="Selva M."/>
            <person name="Riesgo A."/>
            <person name="Vervoort M."/>
            <person name="Leys S.P."/>
            <person name="Kodjabachian L."/>
            <person name="Le Bivic A."/>
            <person name="Borchiellini C."/>
            <person name="Claverie J.M."/>
            <person name="Renard E."/>
        </authorList>
    </citation>
    <scope>NUCLEOTIDE SEQUENCE [LARGE SCALE GENOMIC DNA]</scope>
    <source>
        <strain evidence="3">SPO-2</strain>
    </source>
</reference>
<proteinExistence type="inferred from homology"/>
<evidence type="ECO:0000313" key="3">
    <source>
        <dbReference type="EMBL" id="KAI6654190.1"/>
    </source>
</evidence>
<dbReference type="PANTHER" id="PTHR11188">
    <property type="entry name" value="ARRESTIN DOMAIN CONTAINING PROTEIN"/>
    <property type="match status" value="1"/>
</dbReference>
<evidence type="ECO:0000313" key="4">
    <source>
        <dbReference type="Proteomes" id="UP001165289"/>
    </source>
</evidence>
<accession>A0AAV7K0R9</accession>
<dbReference type="InterPro" id="IPR011021">
    <property type="entry name" value="Arrestin-like_N"/>
</dbReference>